<keyword evidence="2" id="KW-0812">Transmembrane</keyword>
<sequence length="237" mass="24557">MTQNGKCIQGLGWSLVVMGSLNIILGIAADVLFGVMGAFALFHYISTPIWCGVLILISGVMGIYSGKNTSSRNQMVIFLVGGIVAIFFSITLLLLGIIGALVDGNICDQEHHSYHNPCSAPAIALHTVNAALALAEVVIAFIGSVLACTGLAQPTERYDRGPNMSPGQAAFIIGHGASVAPGAEGKPYPQQQVFAAQQPYANQGFYGTLAPPPYTPQTNSGAAPGSASAETKTEPPV</sequence>
<dbReference type="InterPro" id="IPR030417">
    <property type="entry name" value="MS4A"/>
</dbReference>
<name>A0A6P4YWS0_BRABE</name>
<keyword evidence="2" id="KW-1133">Transmembrane helix</keyword>
<feature type="transmembrane region" description="Helical" evidence="2">
    <location>
        <begin position="76"/>
        <end position="102"/>
    </location>
</feature>
<evidence type="ECO:0000313" key="4">
    <source>
        <dbReference type="RefSeq" id="XP_019633804.1"/>
    </source>
</evidence>
<feature type="transmembrane region" description="Helical" evidence="2">
    <location>
        <begin position="122"/>
        <end position="152"/>
    </location>
</feature>
<gene>
    <name evidence="4 5" type="primary">LOC109477178</name>
</gene>
<dbReference type="PANTHER" id="PTHR23320:SF165">
    <property type="entry name" value="MARVEL DOMAIN-CONTAINING PROTEIN"/>
    <property type="match status" value="1"/>
</dbReference>
<protein>
    <submittedName>
        <fullName evidence="4 5">Uncharacterized protein LOC109477178</fullName>
    </submittedName>
</protein>
<dbReference type="RefSeq" id="XP_019633805.1">
    <property type="nucleotide sequence ID" value="XM_019778246.1"/>
</dbReference>
<organism evidence="3 5">
    <name type="scientific">Branchiostoma belcheri</name>
    <name type="common">Amphioxus</name>
    <dbReference type="NCBI Taxonomy" id="7741"/>
    <lineage>
        <taxon>Eukaryota</taxon>
        <taxon>Metazoa</taxon>
        <taxon>Chordata</taxon>
        <taxon>Cephalochordata</taxon>
        <taxon>Leptocardii</taxon>
        <taxon>Amphioxiformes</taxon>
        <taxon>Branchiostomatidae</taxon>
        <taxon>Branchiostoma</taxon>
    </lineage>
</organism>
<dbReference type="OrthoDB" id="10007625at2759"/>
<evidence type="ECO:0000313" key="5">
    <source>
        <dbReference type="RefSeq" id="XP_019633805.1"/>
    </source>
</evidence>
<accession>A0A6P4YWS0</accession>
<dbReference type="AlphaFoldDB" id="A0A6P4YWS0"/>
<feature type="region of interest" description="Disordered" evidence="1">
    <location>
        <begin position="204"/>
        <end position="237"/>
    </location>
</feature>
<reference evidence="4 5" key="1">
    <citation type="submission" date="2025-04" db="UniProtKB">
        <authorList>
            <consortium name="RefSeq"/>
        </authorList>
    </citation>
    <scope>IDENTIFICATION</scope>
    <source>
        <tissue evidence="4 5">Gonad</tissue>
    </source>
</reference>
<keyword evidence="2" id="KW-0472">Membrane</keyword>
<dbReference type="PANTHER" id="PTHR23320">
    <property type="entry name" value="MEMBRANE-SPANNING 4-DOMAINS SUBFAMILY A MS4A -RELATED"/>
    <property type="match status" value="1"/>
</dbReference>
<dbReference type="GeneID" id="109477178"/>
<keyword evidence="3" id="KW-1185">Reference proteome</keyword>
<dbReference type="KEGG" id="bbel:109477178"/>
<evidence type="ECO:0000256" key="1">
    <source>
        <dbReference type="SAM" id="MobiDB-lite"/>
    </source>
</evidence>
<dbReference type="Proteomes" id="UP000515135">
    <property type="component" value="Unplaced"/>
</dbReference>
<feature type="transmembrane region" description="Helical" evidence="2">
    <location>
        <begin position="12"/>
        <end position="35"/>
    </location>
</feature>
<evidence type="ECO:0000313" key="3">
    <source>
        <dbReference type="Proteomes" id="UP000515135"/>
    </source>
</evidence>
<feature type="transmembrane region" description="Helical" evidence="2">
    <location>
        <begin position="41"/>
        <end position="64"/>
    </location>
</feature>
<proteinExistence type="predicted"/>
<dbReference type="RefSeq" id="XP_019633804.1">
    <property type="nucleotide sequence ID" value="XM_019778245.1"/>
</dbReference>
<evidence type="ECO:0000256" key="2">
    <source>
        <dbReference type="SAM" id="Phobius"/>
    </source>
</evidence>